<name>A0ACB8UBT1_9APHY</name>
<protein>
    <submittedName>
        <fullName evidence="1">Uncharacterized protein</fullName>
    </submittedName>
</protein>
<proteinExistence type="predicted"/>
<dbReference type="EMBL" id="MU274904">
    <property type="protein sequence ID" value="KAI0091852.1"/>
    <property type="molecule type" value="Genomic_DNA"/>
</dbReference>
<dbReference type="Proteomes" id="UP001055072">
    <property type="component" value="Unassembled WGS sequence"/>
</dbReference>
<keyword evidence="2" id="KW-1185">Reference proteome</keyword>
<evidence type="ECO:0000313" key="2">
    <source>
        <dbReference type="Proteomes" id="UP001055072"/>
    </source>
</evidence>
<comment type="caution">
    <text evidence="1">The sequence shown here is derived from an EMBL/GenBank/DDBJ whole genome shotgun (WGS) entry which is preliminary data.</text>
</comment>
<reference evidence="1" key="1">
    <citation type="journal article" date="2021" name="Environ. Microbiol.">
        <title>Gene family expansions and transcriptome signatures uncover fungal adaptations to wood decay.</title>
        <authorList>
            <person name="Hage H."/>
            <person name="Miyauchi S."/>
            <person name="Viragh M."/>
            <person name="Drula E."/>
            <person name="Min B."/>
            <person name="Chaduli D."/>
            <person name="Navarro D."/>
            <person name="Favel A."/>
            <person name="Norest M."/>
            <person name="Lesage-Meessen L."/>
            <person name="Balint B."/>
            <person name="Merenyi Z."/>
            <person name="de Eugenio L."/>
            <person name="Morin E."/>
            <person name="Martinez A.T."/>
            <person name="Baldrian P."/>
            <person name="Stursova M."/>
            <person name="Martinez M.J."/>
            <person name="Novotny C."/>
            <person name="Magnuson J.K."/>
            <person name="Spatafora J.W."/>
            <person name="Maurice S."/>
            <person name="Pangilinan J."/>
            <person name="Andreopoulos W."/>
            <person name="LaButti K."/>
            <person name="Hundley H."/>
            <person name="Na H."/>
            <person name="Kuo A."/>
            <person name="Barry K."/>
            <person name="Lipzen A."/>
            <person name="Henrissat B."/>
            <person name="Riley R."/>
            <person name="Ahrendt S."/>
            <person name="Nagy L.G."/>
            <person name="Grigoriev I.V."/>
            <person name="Martin F."/>
            <person name="Rosso M.N."/>
        </authorList>
    </citation>
    <scope>NUCLEOTIDE SEQUENCE</scope>
    <source>
        <strain evidence="1">CBS 384.51</strain>
    </source>
</reference>
<organism evidence="1 2">
    <name type="scientific">Irpex rosettiformis</name>
    <dbReference type="NCBI Taxonomy" id="378272"/>
    <lineage>
        <taxon>Eukaryota</taxon>
        <taxon>Fungi</taxon>
        <taxon>Dikarya</taxon>
        <taxon>Basidiomycota</taxon>
        <taxon>Agaricomycotina</taxon>
        <taxon>Agaricomycetes</taxon>
        <taxon>Polyporales</taxon>
        <taxon>Irpicaceae</taxon>
        <taxon>Irpex</taxon>
    </lineage>
</organism>
<sequence>MSASVLVLSRKQSMQGNIFTDTVPSQRSSVEELLPLSTTELDILDNLQHVGSMLVQANLTLVTGSQTLVHLTPHKVSTAQDTKTLQLPASLVATRSPSSELIERPNPSHVTRCPSPLGPQQPFWSLDPNQSLPMPVHDTDRSLHKSVLLKAAKKVAAFQNSQYSTNHCHPQFATVLRSCKRANHRYAPYPQPSSKPKSYVTQLDNVAVAKKAQVPVTHSAHHKENSHLSALSNGQQNVIIHGFIKYVHPEAEQLLPPSPSHTSTNIFPLPIDPASFPEIQSFPSPLSTTPSAGDVSLTASATRLLDNMTNSETPDYVECSNGINPLQTPVVVTPEPIRVLPARQLEAASVDDSAAHEARKLEVLRSLFTPSPIPALDPDGDTSSPRDGLSSLPPLAEYLVRSPSPQTSDEGYKGSGPEDGVDELTDEPIDERYRTPAYRKALAAPPTTENELLQNDTPFSIEPPHPKSRAPPPPAPPRIFIPRAHRENRPVASGSSSNTLNWAKKERSLGPRPLLFRPRG</sequence>
<gene>
    <name evidence="1" type="ORF">BDY19DRAFT_927134</name>
</gene>
<evidence type="ECO:0000313" key="1">
    <source>
        <dbReference type="EMBL" id="KAI0091852.1"/>
    </source>
</evidence>
<accession>A0ACB8UBT1</accession>